<dbReference type="GO" id="GO:0009306">
    <property type="term" value="P:protein secretion"/>
    <property type="evidence" value="ECO:0007669"/>
    <property type="project" value="TreeGrafter"/>
</dbReference>
<dbReference type="GO" id="GO:0005794">
    <property type="term" value="C:Golgi apparatus"/>
    <property type="evidence" value="ECO:0007669"/>
    <property type="project" value="TreeGrafter"/>
</dbReference>
<sequence length="393" mass="43134">MPSKAEEPQAQRLVGSRLNLATAGAQAFQSITLSRRADIFNSCSESNRGFPPSHSDSTSLKMCIALISSAHPSYPLILLDNRDEYLNRPTDQATWWPEPDTHVLGGRDMLRDIHGTWLGVSKQGKVAVLTNYREYETPPAFAISRGAIIKKFLSEDVGSVQTFVKDVVNTGIAKDAGGFSLVCGNIGDKLAVISNRAEDQSQVPFIVGDTIQTVGLSNAAFNDRSWNKVLLGEELMLNSIRASIDQAESEDQLIHRFLQLLSHDTLPRVDHGDQTSLETYIEDLRESIFVPALGRRDMTGLPKDEIQAAKKSEKVDVVGHNTPLRNGSPAHAASTQSHQLGISGLYGTQKQTVVLADKTGRVRFFERTLYDQNSEPIPLGQGDVDFTFEISNS</sequence>
<dbReference type="HOGENOM" id="CLU_047037_0_2_1"/>
<dbReference type="Pfam" id="PF05742">
    <property type="entry name" value="TANGO2"/>
    <property type="match status" value="1"/>
</dbReference>
<gene>
    <name evidence="1" type="ORF">PV10_09220</name>
</gene>
<evidence type="ECO:0008006" key="3">
    <source>
        <dbReference type="Google" id="ProtNLM"/>
    </source>
</evidence>
<dbReference type="Proteomes" id="UP000054302">
    <property type="component" value="Unassembled WGS sequence"/>
</dbReference>
<dbReference type="InterPro" id="IPR008551">
    <property type="entry name" value="TANGO2"/>
</dbReference>
<dbReference type="VEuPathDB" id="FungiDB:PV10_09220"/>
<dbReference type="GO" id="GO:0007030">
    <property type="term" value="P:Golgi organization"/>
    <property type="evidence" value="ECO:0007669"/>
    <property type="project" value="TreeGrafter"/>
</dbReference>
<dbReference type="OMA" id="WPKIIDG"/>
<dbReference type="PANTHER" id="PTHR17985:SF8">
    <property type="entry name" value="TRANSPORT AND GOLGI ORGANIZATION PROTEIN 2 HOMOLOG"/>
    <property type="match status" value="1"/>
</dbReference>
<reference evidence="1 2" key="1">
    <citation type="submission" date="2015-01" db="EMBL/GenBank/DDBJ databases">
        <title>The Genome Sequence of Exophiala mesophila CBS40295.</title>
        <authorList>
            <consortium name="The Broad Institute Genomics Platform"/>
            <person name="Cuomo C."/>
            <person name="de Hoog S."/>
            <person name="Gorbushina A."/>
            <person name="Stielow B."/>
            <person name="Teixiera M."/>
            <person name="Abouelleil A."/>
            <person name="Chapman S.B."/>
            <person name="Priest M."/>
            <person name="Young S.K."/>
            <person name="Wortman J."/>
            <person name="Nusbaum C."/>
            <person name="Birren B."/>
        </authorList>
    </citation>
    <scope>NUCLEOTIDE SEQUENCE [LARGE SCALE GENOMIC DNA]</scope>
    <source>
        <strain evidence="1 2">CBS 40295</strain>
    </source>
</reference>
<evidence type="ECO:0000313" key="1">
    <source>
        <dbReference type="EMBL" id="KIV87941.1"/>
    </source>
</evidence>
<dbReference type="GeneID" id="27327065"/>
<dbReference type="AlphaFoldDB" id="A0A0D1XID8"/>
<keyword evidence="2" id="KW-1185">Reference proteome</keyword>
<accession>A0A0D1XID8</accession>
<proteinExistence type="predicted"/>
<name>A0A0D1XID8_EXOME</name>
<organism evidence="1 2">
    <name type="scientific">Exophiala mesophila</name>
    <name type="common">Black yeast-like fungus</name>
    <dbReference type="NCBI Taxonomy" id="212818"/>
    <lineage>
        <taxon>Eukaryota</taxon>
        <taxon>Fungi</taxon>
        <taxon>Dikarya</taxon>
        <taxon>Ascomycota</taxon>
        <taxon>Pezizomycotina</taxon>
        <taxon>Eurotiomycetes</taxon>
        <taxon>Chaetothyriomycetidae</taxon>
        <taxon>Chaetothyriales</taxon>
        <taxon>Herpotrichiellaceae</taxon>
        <taxon>Exophiala</taxon>
    </lineage>
</organism>
<dbReference type="RefSeq" id="XP_016219515.1">
    <property type="nucleotide sequence ID" value="XM_016374349.1"/>
</dbReference>
<dbReference type="EMBL" id="KN847528">
    <property type="protein sequence ID" value="KIV87941.1"/>
    <property type="molecule type" value="Genomic_DNA"/>
</dbReference>
<dbReference type="PANTHER" id="PTHR17985">
    <property type="entry name" value="SER/THR-RICH PROTEIN T10 IN DGCR REGION"/>
    <property type="match status" value="1"/>
</dbReference>
<dbReference type="OrthoDB" id="191601at2759"/>
<protein>
    <recommendedName>
        <fullName evidence="3">NRDE protein-domain-containing protein</fullName>
    </recommendedName>
</protein>
<evidence type="ECO:0000313" key="2">
    <source>
        <dbReference type="Proteomes" id="UP000054302"/>
    </source>
</evidence>